<sequence>MRLVKMRKWGFRHRGGDARKTPPINNRIMTITDAVQGEKYRIVRIDGGYRLNSRLCAMGFIP</sequence>
<dbReference type="AlphaFoldDB" id="X1A196"/>
<name>X1A196_9ZZZZ</name>
<dbReference type="EMBL" id="BART01018517">
    <property type="protein sequence ID" value="GAG75529.1"/>
    <property type="molecule type" value="Genomic_DNA"/>
</dbReference>
<dbReference type="InterPro" id="IPR007167">
    <property type="entry name" value="Fe-transptr_FeoA-like"/>
</dbReference>
<reference evidence="2" key="1">
    <citation type="journal article" date="2014" name="Front. Microbiol.">
        <title>High frequency of phylogenetically diverse reductive dehalogenase-homologous genes in deep subseafloor sedimentary metagenomes.</title>
        <authorList>
            <person name="Kawai M."/>
            <person name="Futagami T."/>
            <person name="Toyoda A."/>
            <person name="Takaki Y."/>
            <person name="Nishi S."/>
            <person name="Hori S."/>
            <person name="Arai W."/>
            <person name="Tsubouchi T."/>
            <person name="Morono Y."/>
            <person name="Uchiyama I."/>
            <person name="Ito T."/>
            <person name="Fujiyama A."/>
            <person name="Inagaki F."/>
            <person name="Takami H."/>
        </authorList>
    </citation>
    <scope>NUCLEOTIDE SEQUENCE</scope>
    <source>
        <strain evidence="2">Expedition CK06-06</strain>
    </source>
</reference>
<evidence type="ECO:0000259" key="1">
    <source>
        <dbReference type="Pfam" id="PF04023"/>
    </source>
</evidence>
<accession>X1A196</accession>
<dbReference type="GO" id="GO:0046914">
    <property type="term" value="F:transition metal ion binding"/>
    <property type="evidence" value="ECO:0007669"/>
    <property type="project" value="InterPro"/>
</dbReference>
<proteinExistence type="predicted"/>
<protein>
    <recommendedName>
        <fullName evidence="1">Ferrous iron transporter FeoA-like domain-containing protein</fullName>
    </recommendedName>
</protein>
<gene>
    <name evidence="2" type="ORF">S01H4_34932</name>
</gene>
<dbReference type="Pfam" id="PF04023">
    <property type="entry name" value="FeoA"/>
    <property type="match status" value="1"/>
</dbReference>
<comment type="caution">
    <text evidence="2">The sequence shown here is derived from an EMBL/GenBank/DDBJ whole genome shotgun (WGS) entry which is preliminary data.</text>
</comment>
<feature type="domain" description="Ferrous iron transporter FeoA-like" evidence="1">
    <location>
        <begin position="29"/>
        <end position="62"/>
    </location>
</feature>
<feature type="non-terminal residue" evidence="2">
    <location>
        <position position="62"/>
    </location>
</feature>
<evidence type="ECO:0000313" key="2">
    <source>
        <dbReference type="EMBL" id="GAG75529.1"/>
    </source>
</evidence>
<organism evidence="2">
    <name type="scientific">marine sediment metagenome</name>
    <dbReference type="NCBI Taxonomy" id="412755"/>
    <lineage>
        <taxon>unclassified sequences</taxon>
        <taxon>metagenomes</taxon>
        <taxon>ecological metagenomes</taxon>
    </lineage>
</organism>